<accession>A0A848DD98</accession>
<comment type="caution">
    <text evidence="2">The sequence shown here is derived from an EMBL/GenBank/DDBJ whole genome shotgun (WGS) entry which is preliminary data.</text>
</comment>
<reference evidence="2 3" key="1">
    <citation type="submission" date="2020-04" db="EMBL/GenBank/DDBJ databases">
        <authorList>
            <person name="Klaysubun C."/>
            <person name="Duangmal K."/>
            <person name="Lipun K."/>
        </authorList>
    </citation>
    <scope>NUCLEOTIDE SEQUENCE [LARGE SCALE GENOMIC DNA]</scope>
    <source>
        <strain evidence="2 3">DSM 45300</strain>
    </source>
</reference>
<organism evidence="2 3">
    <name type="scientific">Pseudonocardia bannensis</name>
    <dbReference type="NCBI Taxonomy" id="630973"/>
    <lineage>
        <taxon>Bacteria</taxon>
        <taxon>Bacillati</taxon>
        <taxon>Actinomycetota</taxon>
        <taxon>Actinomycetes</taxon>
        <taxon>Pseudonocardiales</taxon>
        <taxon>Pseudonocardiaceae</taxon>
        <taxon>Pseudonocardia</taxon>
    </lineage>
</organism>
<gene>
    <name evidence="2" type="ORF">HF519_02845</name>
</gene>
<proteinExistence type="predicted"/>
<protein>
    <recommendedName>
        <fullName evidence="4">Lipoprotein</fullName>
    </recommendedName>
</protein>
<name>A0A848DD98_9PSEU</name>
<evidence type="ECO:0000256" key="1">
    <source>
        <dbReference type="SAM" id="SignalP"/>
    </source>
</evidence>
<evidence type="ECO:0008006" key="4">
    <source>
        <dbReference type="Google" id="ProtNLM"/>
    </source>
</evidence>
<dbReference type="EMBL" id="JAAXKZ010000005">
    <property type="protein sequence ID" value="NMH90537.1"/>
    <property type="molecule type" value="Genomic_DNA"/>
</dbReference>
<feature type="chain" id="PRO_5039729347" description="Lipoprotein" evidence="1">
    <location>
        <begin position="21"/>
        <end position="549"/>
    </location>
</feature>
<sequence length="549" mass="57225">MLRRGCGRAAVLAVAGLLLAGCTAEPPPAVVAPQLRTPGARTTVLAGNGAALLAVSTSATLYDSAPVVVLAPEEDVVAQGRGASLAVALGVPLLLTPSTGDGAAVRAELRRLGPRVVLTVGDSVTWARSADGGASVVQAPADPAILDLMTGRRLGTPRPVDPARLVAEVAGLDRDHPALLISGPSAAGDVGRSADPGRLPTVAAAAGVGPLLVLVPPEPAALAASATARASGAQVQVVAGADPRGDPDAIVALSRSRPDRVVAVGAGFGSPELLRARLEVAATGAQLPGGGQLVFPGRRVVALYGHPGVPAMGVLGEQPVDAAVRRAQQLAQSYQALVPEPVVPAFEVIATVADTNAGPDGDYSAEATAAELRPWVDAARDAGMYVVLDLQPGRSDFLTQARRYEELLAQPHVGLALDPEWRLAPGQRHREQIGSVTAAEVNRVVAWLADLTRDRRLPQKLLMLHQFRLTMISDRVRVDTSRDELAVLVHADGFGTPDRKFETWNSLRADPPPGIWWGWKNFYDEDKPTFTSAQTVAITPEPPVFVSYQ</sequence>
<evidence type="ECO:0000313" key="2">
    <source>
        <dbReference type="EMBL" id="NMH90537.1"/>
    </source>
</evidence>
<keyword evidence="3" id="KW-1185">Reference proteome</keyword>
<feature type="signal peptide" evidence="1">
    <location>
        <begin position="1"/>
        <end position="20"/>
    </location>
</feature>
<dbReference type="Proteomes" id="UP000586918">
    <property type="component" value="Unassembled WGS sequence"/>
</dbReference>
<keyword evidence="1" id="KW-0732">Signal</keyword>
<dbReference type="AlphaFoldDB" id="A0A848DD98"/>
<dbReference type="PROSITE" id="PS51257">
    <property type="entry name" value="PROKAR_LIPOPROTEIN"/>
    <property type="match status" value="1"/>
</dbReference>
<evidence type="ECO:0000313" key="3">
    <source>
        <dbReference type="Proteomes" id="UP000586918"/>
    </source>
</evidence>